<dbReference type="RefSeq" id="XP_068351916.1">
    <property type="nucleotide sequence ID" value="XM_068490329.1"/>
</dbReference>
<feature type="transmembrane region" description="Helical" evidence="1">
    <location>
        <begin position="117"/>
        <end position="139"/>
    </location>
</feature>
<dbReference type="OrthoDB" id="409243at2759"/>
<dbReference type="SUPFAM" id="SSF103473">
    <property type="entry name" value="MFS general substrate transporter"/>
    <property type="match status" value="1"/>
</dbReference>
<evidence type="ECO:0000256" key="1">
    <source>
        <dbReference type="SAM" id="Phobius"/>
    </source>
</evidence>
<gene>
    <name evidence="2" type="ORF">TRFO_01822</name>
</gene>
<keyword evidence="1" id="KW-0472">Membrane</keyword>
<sequence length="424" mass="48026">MAHLKMSEEEEINHDESIVNIDDDASLSTLETQEVENLKKKATYRIAFFISIPAFMGYACCFSLQKRLSYVFGLTEGVSGTRLSFIYGIGVSFVFFFNLIFRVLGHNIIFGFLHPRNRVIAAFFSLIIGMILLSVLSLQNTTQNVIWVFICYAFVGACGGSFGPNMLTVVNNLGDTRLYVVLAMPSGVACITIVSFVLMAIGIPFQAFYIVTAVLSVISMITYLFTIYPANKKFESSAPHQTKFDFKSFLNDLKEIKTWFPKIWKHAFVFLINMICISMFNPGCTLYAYQNRVTFRLLNVIVKHELFMFLYNLGGFIGDFFSRKVMNKKRIVSPILFFVLHLFGITINLSLIPEIAPFAAFMFMWANGGLYVQSTKLISELFKENYHLTATSTWLFIGDVGSTSGSNLIQPIRPYIDLLKSSMF</sequence>
<name>A0A1J4JML7_9EUKA</name>
<accession>A0A1J4JML7</accession>
<feature type="transmembrane region" description="Helical" evidence="1">
    <location>
        <begin position="267"/>
        <end position="289"/>
    </location>
</feature>
<keyword evidence="1" id="KW-0812">Transmembrane</keyword>
<feature type="transmembrane region" description="Helical" evidence="1">
    <location>
        <begin position="179"/>
        <end position="201"/>
    </location>
</feature>
<proteinExistence type="predicted"/>
<protein>
    <submittedName>
        <fullName evidence="2">Major facilitator superfamily transporter</fullName>
    </submittedName>
</protein>
<organism evidence="2 3">
    <name type="scientific">Tritrichomonas foetus</name>
    <dbReference type="NCBI Taxonomy" id="1144522"/>
    <lineage>
        <taxon>Eukaryota</taxon>
        <taxon>Metamonada</taxon>
        <taxon>Parabasalia</taxon>
        <taxon>Tritrichomonadida</taxon>
        <taxon>Tritrichomonadidae</taxon>
        <taxon>Tritrichomonas</taxon>
    </lineage>
</organism>
<feature type="transmembrane region" description="Helical" evidence="1">
    <location>
        <begin position="145"/>
        <end position="167"/>
    </location>
</feature>
<feature type="transmembrane region" description="Helical" evidence="1">
    <location>
        <begin position="331"/>
        <end position="349"/>
    </location>
</feature>
<dbReference type="EMBL" id="MLAK01001037">
    <property type="protein sequence ID" value="OHS98779.1"/>
    <property type="molecule type" value="Genomic_DNA"/>
</dbReference>
<reference evidence="2" key="1">
    <citation type="submission" date="2016-10" db="EMBL/GenBank/DDBJ databases">
        <authorList>
            <person name="Benchimol M."/>
            <person name="Almeida L.G."/>
            <person name="Vasconcelos A.T."/>
            <person name="Perreira-Neves A."/>
            <person name="Rosa I.A."/>
            <person name="Tasca T."/>
            <person name="Bogo M.R."/>
            <person name="de Souza W."/>
        </authorList>
    </citation>
    <scope>NUCLEOTIDE SEQUENCE [LARGE SCALE GENOMIC DNA]</scope>
    <source>
        <strain evidence="2">K</strain>
    </source>
</reference>
<dbReference type="Gene3D" id="1.20.1250.20">
    <property type="entry name" value="MFS general substrate transporter like domains"/>
    <property type="match status" value="1"/>
</dbReference>
<evidence type="ECO:0000313" key="2">
    <source>
        <dbReference type="EMBL" id="OHS98779.1"/>
    </source>
</evidence>
<keyword evidence="3" id="KW-1185">Reference proteome</keyword>
<comment type="caution">
    <text evidence="2">The sequence shown here is derived from an EMBL/GenBank/DDBJ whole genome shotgun (WGS) entry which is preliminary data.</text>
</comment>
<feature type="transmembrane region" description="Helical" evidence="1">
    <location>
        <begin position="46"/>
        <end position="65"/>
    </location>
</feature>
<keyword evidence="1" id="KW-1133">Transmembrane helix</keyword>
<dbReference type="AlphaFoldDB" id="A0A1J4JML7"/>
<feature type="transmembrane region" description="Helical" evidence="1">
    <location>
        <begin position="85"/>
        <end position="105"/>
    </location>
</feature>
<dbReference type="GeneID" id="94825033"/>
<feature type="transmembrane region" description="Helical" evidence="1">
    <location>
        <begin position="207"/>
        <end position="228"/>
    </location>
</feature>
<evidence type="ECO:0000313" key="3">
    <source>
        <dbReference type="Proteomes" id="UP000179807"/>
    </source>
</evidence>
<dbReference type="Proteomes" id="UP000179807">
    <property type="component" value="Unassembled WGS sequence"/>
</dbReference>
<dbReference type="InterPro" id="IPR036259">
    <property type="entry name" value="MFS_trans_sf"/>
</dbReference>
<dbReference type="VEuPathDB" id="TrichDB:TRFO_01822"/>